<organism evidence="2 3">
    <name type="scientific">Portunus trituberculatus</name>
    <name type="common">Swimming crab</name>
    <name type="synonym">Neptunus trituberculatus</name>
    <dbReference type="NCBI Taxonomy" id="210409"/>
    <lineage>
        <taxon>Eukaryota</taxon>
        <taxon>Metazoa</taxon>
        <taxon>Ecdysozoa</taxon>
        <taxon>Arthropoda</taxon>
        <taxon>Crustacea</taxon>
        <taxon>Multicrustacea</taxon>
        <taxon>Malacostraca</taxon>
        <taxon>Eumalacostraca</taxon>
        <taxon>Eucarida</taxon>
        <taxon>Decapoda</taxon>
        <taxon>Pleocyemata</taxon>
        <taxon>Brachyura</taxon>
        <taxon>Eubrachyura</taxon>
        <taxon>Portunoidea</taxon>
        <taxon>Portunidae</taxon>
        <taxon>Portuninae</taxon>
        <taxon>Portunus</taxon>
    </lineage>
</organism>
<evidence type="ECO:0000256" key="1">
    <source>
        <dbReference type="SAM" id="MobiDB-lite"/>
    </source>
</evidence>
<dbReference type="EMBL" id="VSRR010094821">
    <property type="protein sequence ID" value="MPC93418.1"/>
    <property type="molecule type" value="Genomic_DNA"/>
</dbReference>
<proteinExistence type="predicted"/>
<evidence type="ECO:0000313" key="2">
    <source>
        <dbReference type="EMBL" id="MPC93418.1"/>
    </source>
</evidence>
<evidence type="ECO:0000313" key="3">
    <source>
        <dbReference type="Proteomes" id="UP000324222"/>
    </source>
</evidence>
<dbReference type="Proteomes" id="UP000324222">
    <property type="component" value="Unassembled WGS sequence"/>
</dbReference>
<gene>
    <name evidence="2" type="ORF">E2C01_088544</name>
</gene>
<protein>
    <submittedName>
        <fullName evidence="2">Uncharacterized protein</fullName>
    </submittedName>
</protein>
<sequence length="81" mass="8900">MATLHSPDPDDDDSDEEPPLQLTPEIMFCGHPTPISSPCLRISNITNCRSYSAASSLGDLVQGRELYPNFPTSHIIPHHNT</sequence>
<keyword evidence="3" id="KW-1185">Reference proteome</keyword>
<comment type="caution">
    <text evidence="2">The sequence shown here is derived from an EMBL/GenBank/DDBJ whole genome shotgun (WGS) entry which is preliminary data.</text>
</comment>
<feature type="compositionally biased region" description="Acidic residues" evidence="1">
    <location>
        <begin position="9"/>
        <end position="18"/>
    </location>
</feature>
<name>A0A5B7JK61_PORTR</name>
<feature type="region of interest" description="Disordered" evidence="1">
    <location>
        <begin position="1"/>
        <end position="23"/>
    </location>
</feature>
<reference evidence="2 3" key="1">
    <citation type="submission" date="2019-05" db="EMBL/GenBank/DDBJ databases">
        <title>Another draft genome of Portunus trituberculatus and its Hox gene families provides insights of decapod evolution.</title>
        <authorList>
            <person name="Jeong J.-H."/>
            <person name="Song I."/>
            <person name="Kim S."/>
            <person name="Choi T."/>
            <person name="Kim D."/>
            <person name="Ryu S."/>
            <person name="Kim W."/>
        </authorList>
    </citation>
    <scope>NUCLEOTIDE SEQUENCE [LARGE SCALE GENOMIC DNA]</scope>
    <source>
        <tissue evidence="2">Muscle</tissue>
    </source>
</reference>
<dbReference type="AlphaFoldDB" id="A0A5B7JK61"/>
<accession>A0A5B7JK61</accession>